<dbReference type="EMBL" id="FQXZ01000005">
    <property type="protein sequence ID" value="SHH72888.1"/>
    <property type="molecule type" value="Genomic_DNA"/>
</dbReference>
<sequence length="30" mass="3654">MIYTSAVLLLVFYFYWCFTFADALLLMVLW</sequence>
<evidence type="ECO:0000313" key="3">
    <source>
        <dbReference type="Proteomes" id="UP000184608"/>
    </source>
</evidence>
<proteinExistence type="predicted"/>
<evidence type="ECO:0000313" key="2">
    <source>
        <dbReference type="EMBL" id="SHH72888.1"/>
    </source>
</evidence>
<keyword evidence="3" id="KW-1185">Reference proteome</keyword>
<evidence type="ECO:0000256" key="1">
    <source>
        <dbReference type="SAM" id="Phobius"/>
    </source>
</evidence>
<name>A0A1M5VCK6_9VIBR</name>
<dbReference type="Proteomes" id="UP000184608">
    <property type="component" value="Unassembled WGS sequence"/>
</dbReference>
<gene>
    <name evidence="2" type="ORF">VA7868_00341</name>
</gene>
<reference evidence="2 3" key="1">
    <citation type="submission" date="2016-11" db="EMBL/GenBank/DDBJ databases">
        <authorList>
            <person name="Jaros S."/>
            <person name="Januszkiewicz K."/>
            <person name="Wedrychowicz H."/>
        </authorList>
    </citation>
    <scope>NUCLEOTIDE SEQUENCE [LARGE SCALE GENOMIC DNA]</scope>
    <source>
        <strain evidence="2 3">CECT 7868</strain>
    </source>
</reference>
<feature type="transmembrane region" description="Helical" evidence="1">
    <location>
        <begin position="6"/>
        <end position="29"/>
    </location>
</feature>
<dbReference type="AlphaFoldDB" id="A0A1M5VCK6"/>
<protein>
    <submittedName>
        <fullName evidence="2">Uncharacterized protein</fullName>
    </submittedName>
</protein>
<keyword evidence="1" id="KW-0472">Membrane</keyword>
<organism evidence="2 3">
    <name type="scientific">Vibrio aerogenes CECT 7868</name>
    <dbReference type="NCBI Taxonomy" id="1216006"/>
    <lineage>
        <taxon>Bacteria</taxon>
        <taxon>Pseudomonadati</taxon>
        <taxon>Pseudomonadota</taxon>
        <taxon>Gammaproteobacteria</taxon>
        <taxon>Vibrionales</taxon>
        <taxon>Vibrionaceae</taxon>
        <taxon>Vibrio</taxon>
    </lineage>
</organism>
<accession>A0A1M5VCK6</accession>
<keyword evidence="1" id="KW-1133">Transmembrane helix</keyword>
<keyword evidence="1" id="KW-0812">Transmembrane</keyword>